<reference evidence="2 3" key="1">
    <citation type="submission" date="2024-05" db="EMBL/GenBank/DDBJ databases">
        <title>Genetic variation in Jamaican populations of the coffee berry borer (Hypothenemus hampei).</title>
        <authorList>
            <person name="Errbii M."/>
            <person name="Myrie A."/>
        </authorList>
    </citation>
    <scope>NUCLEOTIDE SEQUENCE [LARGE SCALE GENOMIC DNA]</scope>
    <source>
        <strain evidence="2">JA-Hopewell-2020-01-JO</strain>
        <tissue evidence="2">Whole body</tissue>
    </source>
</reference>
<evidence type="ECO:0008006" key="4">
    <source>
        <dbReference type="Google" id="ProtNLM"/>
    </source>
</evidence>
<sequence>MKNYMYLNKKLLICLNKMFFEMTTIGTHSGSGPLSLMSCVRESSPLQDFDHETEKNVVTKRKFWNPKKWFRKKQKTGEDITVHSHHHFQDQRDGDGTRSRSTGELSTDEEPPKSHEIRNSTSMHPGLSVSHDSVFHPLNSASSDLDLNETHSSSSLSISQPLGDAKLQTELSSRLRLRRGRGDTSEDDEGLPRSPPCGSPAAANDSFLNLEKTVNKDLPTKSHSTCSDGSLLSMDSSEIDEDSVGLQSRHSSKVSLNDKKIEPESDLELGPSFSYTPLNHSAAHHKVSVRPKRTYGAPRRKKGQLSSALPATPEVNEDASTRSISPESVITAGATPPSSNSFRLSRSKSNAGKSQDDASFQDEDKEEKLSLFERLFPRRSGKKKKKEPSFKPDSLDGSERTNIEERKSVQTQYSTTVSSVKVYTEAKLTTSSSSTFTSNIHSKPIVAPRTGAAARQRIQPIDIPVSPKEKRAFSPITPDKSFSPGTSPIQIELENLLKQRQKATSVGSKEVLLITPPQSPMMPTPIITSTSTTKQLSSSLISSETTTESQVSNEDIRNKIKLVGLSSLQQRVISLNSTQDEDNSYKSLTDVPLKITKPISKSHSFKGEKPIKEKDVEEIFENVSEKRKSVTKAASLDSVKNLEEPIKNHEMKFNLKSIQTANNEKEIEEIEIVPIKSEPEIVSYKQKQTSVEIPRVTTPKIKTPTENEEPPVLVAKSFSANSITISGPSHTAIVNVTSKSDEFNKSSEIEVIDDGVKKFSGKENQVSVTKINMKHETKTSSTALTKSSVPEFLNKQLNKVEMRPTSNIVFSMKSPRVISEEAPSATRPKTIFNFPSGDTNKMPRKFSKEDVEIIEKADGKEVKDSSPPKTPPCVPTTPTTPTQTRYKKNDSRPSSRKSSVISFSSPDSPPIKDPVKERALKTRSVSLDSLKSEGMLETKSTEKSSQESLDKRTTSSVVMRRKSFAKQKNDEEPELMKVFARRSLKLKDEEADQIQEAIIDEQKQPKDSDKENKVEVVIESEKDTSMEERINNIKDNITIKDEKKINKPLIEMKKSPELTKKVIKDEPEVQLRRSLNNNIFLANQRAASLNAPKSLITDFHIKKQSSLNERRKTTNQWLSSKPDDTIEEKQTTTLEIITDSIENNEDAGIETKKNFSQRMAEWEKRAQQAQK</sequence>
<protein>
    <recommendedName>
        <fullName evidence="4">DUF4592 domain-containing protein</fullName>
    </recommendedName>
</protein>
<feature type="compositionally biased region" description="Polar residues" evidence="1">
    <location>
        <begin position="245"/>
        <end position="255"/>
    </location>
</feature>
<feature type="compositionally biased region" description="Basic and acidic residues" evidence="1">
    <location>
        <begin position="930"/>
        <end position="953"/>
    </location>
</feature>
<organism evidence="2 3">
    <name type="scientific">Hypothenemus hampei</name>
    <name type="common">Coffee berry borer</name>
    <dbReference type="NCBI Taxonomy" id="57062"/>
    <lineage>
        <taxon>Eukaryota</taxon>
        <taxon>Metazoa</taxon>
        <taxon>Ecdysozoa</taxon>
        <taxon>Arthropoda</taxon>
        <taxon>Hexapoda</taxon>
        <taxon>Insecta</taxon>
        <taxon>Pterygota</taxon>
        <taxon>Neoptera</taxon>
        <taxon>Endopterygota</taxon>
        <taxon>Coleoptera</taxon>
        <taxon>Polyphaga</taxon>
        <taxon>Cucujiformia</taxon>
        <taxon>Curculionidae</taxon>
        <taxon>Scolytinae</taxon>
        <taxon>Hypothenemus</taxon>
    </lineage>
</organism>
<feature type="compositionally biased region" description="Basic residues" evidence="1">
    <location>
        <begin position="282"/>
        <end position="303"/>
    </location>
</feature>
<feature type="compositionally biased region" description="Basic and acidic residues" evidence="1">
    <location>
        <begin position="80"/>
        <end position="98"/>
    </location>
</feature>
<feature type="compositionally biased region" description="Low complexity" evidence="1">
    <location>
        <begin position="338"/>
        <end position="350"/>
    </location>
</feature>
<feature type="compositionally biased region" description="Basic and acidic residues" evidence="1">
    <location>
        <begin position="387"/>
        <end position="408"/>
    </location>
</feature>
<comment type="caution">
    <text evidence="2">The sequence shown here is derived from an EMBL/GenBank/DDBJ whole genome shotgun (WGS) entry which is preliminary data.</text>
</comment>
<gene>
    <name evidence="2" type="ORF">ABEB36_005165</name>
</gene>
<keyword evidence="3" id="KW-1185">Reference proteome</keyword>
<dbReference type="Proteomes" id="UP001566132">
    <property type="component" value="Unassembled WGS sequence"/>
</dbReference>
<feature type="compositionally biased region" description="Low complexity" evidence="1">
    <location>
        <begin position="896"/>
        <end position="906"/>
    </location>
</feature>
<feature type="region of interest" description="Disordered" evidence="1">
    <location>
        <begin position="820"/>
        <end position="958"/>
    </location>
</feature>
<proteinExistence type="predicted"/>
<name>A0ABD1F131_HYPHA</name>
<evidence type="ECO:0000313" key="3">
    <source>
        <dbReference type="Proteomes" id="UP001566132"/>
    </source>
</evidence>
<feature type="region of interest" description="Disordered" evidence="1">
    <location>
        <begin position="80"/>
        <end position="411"/>
    </location>
</feature>
<evidence type="ECO:0000313" key="2">
    <source>
        <dbReference type="EMBL" id="KAL1505649.1"/>
    </source>
</evidence>
<feature type="compositionally biased region" description="Polar residues" evidence="1">
    <location>
        <begin position="221"/>
        <end position="236"/>
    </location>
</feature>
<accession>A0ABD1F131</accession>
<dbReference type="AlphaFoldDB" id="A0ABD1F131"/>
<feature type="compositionally biased region" description="Basic and acidic residues" evidence="1">
    <location>
        <begin position="846"/>
        <end position="866"/>
    </location>
</feature>
<evidence type="ECO:0000256" key="1">
    <source>
        <dbReference type="SAM" id="MobiDB-lite"/>
    </source>
</evidence>
<dbReference type="EMBL" id="JBDJPC010000004">
    <property type="protein sequence ID" value="KAL1505649.1"/>
    <property type="molecule type" value="Genomic_DNA"/>
</dbReference>
<feature type="compositionally biased region" description="Basic residues" evidence="1">
    <location>
        <begin position="377"/>
        <end position="386"/>
    </location>
</feature>